<evidence type="ECO:0008006" key="4">
    <source>
        <dbReference type="Google" id="ProtNLM"/>
    </source>
</evidence>
<evidence type="ECO:0000313" key="2">
    <source>
        <dbReference type="EMBL" id="MDT0618529.1"/>
    </source>
</evidence>
<keyword evidence="1" id="KW-1133">Transmembrane helix</keyword>
<feature type="transmembrane region" description="Helical" evidence="1">
    <location>
        <begin position="12"/>
        <end position="31"/>
    </location>
</feature>
<feature type="transmembrane region" description="Helical" evidence="1">
    <location>
        <begin position="43"/>
        <end position="63"/>
    </location>
</feature>
<keyword evidence="1" id="KW-0472">Membrane</keyword>
<dbReference type="Proteomes" id="UP001259982">
    <property type="component" value="Unassembled WGS sequence"/>
</dbReference>
<accession>A0ABU3B7T2</accession>
<evidence type="ECO:0000256" key="1">
    <source>
        <dbReference type="SAM" id="Phobius"/>
    </source>
</evidence>
<dbReference type="RefSeq" id="WP_311658658.1">
    <property type="nucleotide sequence ID" value="NZ_JAVRHY010000006.1"/>
</dbReference>
<keyword evidence="1" id="KW-0812">Transmembrane</keyword>
<name>A0ABU3B7T2_9GAMM</name>
<organism evidence="2 3">
    <name type="scientific">Spectribacter acetivorans</name>
    <dbReference type="NCBI Taxonomy" id="3075603"/>
    <lineage>
        <taxon>Bacteria</taxon>
        <taxon>Pseudomonadati</taxon>
        <taxon>Pseudomonadota</taxon>
        <taxon>Gammaproteobacteria</taxon>
        <taxon>Salinisphaerales</taxon>
        <taxon>Salinisphaeraceae</taxon>
        <taxon>Spectribacter</taxon>
    </lineage>
</organism>
<protein>
    <recommendedName>
        <fullName evidence="4">Holin</fullName>
    </recommendedName>
</protein>
<dbReference type="EMBL" id="JAVRHY010000006">
    <property type="protein sequence ID" value="MDT0618529.1"/>
    <property type="molecule type" value="Genomic_DNA"/>
</dbReference>
<evidence type="ECO:0000313" key="3">
    <source>
        <dbReference type="Proteomes" id="UP001259982"/>
    </source>
</evidence>
<reference evidence="2 3" key="1">
    <citation type="submission" date="2023-09" db="EMBL/GenBank/DDBJ databases">
        <authorList>
            <person name="Rey-Velasco X."/>
        </authorList>
    </citation>
    <scope>NUCLEOTIDE SEQUENCE [LARGE SCALE GENOMIC DNA]</scope>
    <source>
        <strain evidence="2 3">P385</strain>
    </source>
</reference>
<sequence>MTTTSLNARVFDAWLAMLATLVQFGLLLAHGPSVGLDWLLTPAIALLVFCALVGANITWTPLVRRYLQVLIQRLAKRLSWR</sequence>
<keyword evidence="3" id="KW-1185">Reference proteome</keyword>
<gene>
    <name evidence="2" type="ORF">RM531_08565</name>
</gene>
<proteinExistence type="predicted"/>
<comment type="caution">
    <text evidence="2">The sequence shown here is derived from an EMBL/GenBank/DDBJ whole genome shotgun (WGS) entry which is preliminary data.</text>
</comment>